<dbReference type="Gene3D" id="2.60.40.1120">
    <property type="entry name" value="Carboxypeptidase-like, regulatory domain"/>
    <property type="match status" value="1"/>
</dbReference>
<dbReference type="AlphaFoldDB" id="F8N8N9"/>
<evidence type="ECO:0000313" key="3">
    <source>
        <dbReference type="Proteomes" id="UP000002772"/>
    </source>
</evidence>
<sequence>MRHMKQLLLSLSVCLVMLLCALPLCADIVKGRVVDGTDGHPLTDASVVFKQNTAWSMSISTVTTDSLGVFNFSSYMTGMTTFEASYIGYKTHRKALYLYDQSQSTDTVDLGDIRLQPTSVMLEAVKVTGHLPRITMSGDTIVFHPEAFKLQDNARLLELLTKLPGVRQGDDGRFYWNNKPIRLLVDGKDIFGGSAIISQLPAEVAKKLKLYDRKSKLARHTGNEDGKEDMVLDVEAKPGFLDKWYGNIEAVYGDGNHYNGEMRVYKLSDKNPLMVFGNMNNMNEQHEIGQDSYSQNSIDLQGKQQYVSTAWQHNGKTKGAGDNNYISINPDFGHRDGWGTTYGNSQRFLPGEQQTFTITQNDNRSHSITPGLRINTQLYTDSVNFINLNAETKYTKEQQWTEYRMARFSESPSTFGDFPMDAAFDAAKGSDIYRHMLLRNRNNSAATSESTHSNVDFTLNHFLPRQKGEMSIEANIVYNTNNTRQHTDRQFDYLTEGTTDALHQYSRNPKSDLYSSLSATLKYYLSKAVLLNITAKTGYDFSRDDNDFYADRLSNAPTDYTPTALDNANTQRSRLHTWHGSLTLAPVINFRKRVHLTPSVEWAYSHDRLNFRRGDLDTLAVRNTHLLNPSLFFLWKINRAQGLDIKAGYTADKPEMLQTVDFENTTDPLNVVRGNTHLRTYGNLYSKLNFSQVLAPLQAVTSLLLEYNHYVRPISTLYTYDAASGRYTSTRVNVRGGNRFAASLNVDKSFGPSFRLVNIGTLTWQKRYAWLIKTDDNDSPALNGERDFSYEDQFTFSFETGPFNASTYAYLTTYDYRYDLTPAFNNRPLSLIYGLRLRLNQKRWIATTEVTDSYHHGYLSADINRHRVIWNGEIGVKLFHNQAALSLRAQDILRNFNCTNATISAYERSETWSTQFYHFIGIRFYYDLEPKKRK</sequence>
<proteinExistence type="predicted"/>
<dbReference type="SUPFAM" id="SSF49464">
    <property type="entry name" value="Carboxypeptidase regulatory domain-like"/>
    <property type="match status" value="1"/>
</dbReference>
<accession>F8N8N9</accession>
<evidence type="ECO:0000256" key="1">
    <source>
        <dbReference type="SAM" id="SignalP"/>
    </source>
</evidence>
<keyword evidence="1" id="KW-0732">Signal</keyword>
<dbReference type="OrthoDB" id="603275at2"/>
<gene>
    <name evidence="2" type="ORF">Premu_2247</name>
</gene>
<reference evidence="3" key="1">
    <citation type="journal article" date="2011" name="Stand. Genomic Sci.">
        <title>Non-contiguous finished genome sequence of the opportunistic oral pathogen Prevotella multisaccharivorax type strain (PPPA20).</title>
        <authorList>
            <person name="Pati A."/>
            <person name="Gronow S."/>
            <person name="Lu M."/>
            <person name="Lapidus A."/>
            <person name="Nolan M."/>
            <person name="Lucas S."/>
            <person name="Hammon N."/>
            <person name="Deshpande S."/>
            <person name="Cheng J.F."/>
            <person name="Tapia R."/>
            <person name="Han C."/>
            <person name="Goodwin L."/>
            <person name="Pitluck S."/>
            <person name="Liolios K."/>
            <person name="Pagani I."/>
            <person name="Mavromatis K."/>
            <person name="Mikhailova N."/>
            <person name="Huntemann M."/>
            <person name="Chen A."/>
            <person name="Palaniappan K."/>
            <person name="Land M."/>
            <person name="Hauser L."/>
            <person name="Detter J.C."/>
            <person name="Brambilla E.M."/>
            <person name="Rohde M."/>
            <person name="Goker M."/>
            <person name="Woyke T."/>
            <person name="Bristow J."/>
            <person name="Eisen J.A."/>
            <person name="Markowitz V."/>
            <person name="Hugenholtz P."/>
            <person name="Kyrpides N.C."/>
            <person name="Klenk H.P."/>
            <person name="Ivanova N."/>
        </authorList>
    </citation>
    <scope>NUCLEOTIDE SEQUENCE [LARGE SCALE GENOMIC DNA]</scope>
    <source>
        <strain evidence="3">DSM 17128</strain>
    </source>
</reference>
<evidence type="ECO:0000313" key="2">
    <source>
        <dbReference type="EMBL" id="EGN57634.1"/>
    </source>
</evidence>
<dbReference type="STRING" id="688246.Premu_2247"/>
<feature type="signal peptide" evidence="1">
    <location>
        <begin position="1"/>
        <end position="26"/>
    </location>
</feature>
<dbReference type="Proteomes" id="UP000002772">
    <property type="component" value="Unassembled WGS sequence"/>
</dbReference>
<dbReference type="eggNOG" id="COG4206">
    <property type="taxonomic scope" value="Bacteria"/>
</dbReference>
<evidence type="ECO:0008006" key="4">
    <source>
        <dbReference type="Google" id="ProtNLM"/>
    </source>
</evidence>
<dbReference type="SUPFAM" id="SSF56935">
    <property type="entry name" value="Porins"/>
    <property type="match status" value="1"/>
</dbReference>
<dbReference type="HOGENOM" id="CLU_012729_0_1_10"/>
<dbReference type="Pfam" id="PF13620">
    <property type="entry name" value="CarboxypepD_reg"/>
    <property type="match status" value="1"/>
</dbReference>
<keyword evidence="3" id="KW-1185">Reference proteome</keyword>
<dbReference type="EMBL" id="GL945017">
    <property type="protein sequence ID" value="EGN57634.1"/>
    <property type="molecule type" value="Genomic_DNA"/>
</dbReference>
<dbReference type="InterPro" id="IPR008969">
    <property type="entry name" value="CarboxyPept-like_regulatory"/>
</dbReference>
<organism evidence="2 3">
    <name type="scientific">Hallella multisaccharivorax DSM 17128</name>
    <dbReference type="NCBI Taxonomy" id="688246"/>
    <lineage>
        <taxon>Bacteria</taxon>
        <taxon>Pseudomonadati</taxon>
        <taxon>Bacteroidota</taxon>
        <taxon>Bacteroidia</taxon>
        <taxon>Bacteroidales</taxon>
        <taxon>Prevotellaceae</taxon>
        <taxon>Hallella</taxon>
    </lineage>
</organism>
<feature type="chain" id="PRO_5003381181" description="Outer membrane protein beta-barrel domain-containing protein" evidence="1">
    <location>
        <begin position="27"/>
        <end position="934"/>
    </location>
</feature>
<name>F8N8N9_9BACT</name>
<protein>
    <recommendedName>
        <fullName evidence="4">Outer membrane protein beta-barrel domain-containing protein</fullName>
    </recommendedName>
</protein>